<dbReference type="InterPro" id="IPR046642">
    <property type="entry name" value="DUF6754"/>
</dbReference>
<proteinExistence type="predicted"/>
<keyword evidence="1" id="KW-1133">Transmembrane helix</keyword>
<evidence type="ECO:0000256" key="1">
    <source>
        <dbReference type="SAM" id="Phobius"/>
    </source>
</evidence>
<keyword evidence="1" id="KW-0812">Transmembrane</keyword>
<keyword evidence="4" id="KW-1185">Reference proteome</keyword>
<protein>
    <recommendedName>
        <fullName evidence="2">DUF6754 domain-containing protein</fullName>
    </recommendedName>
</protein>
<name>A0A0N8GQQ2_9CHLR</name>
<dbReference type="Proteomes" id="UP000050544">
    <property type="component" value="Unassembled WGS sequence"/>
</dbReference>
<dbReference type="AlphaFoldDB" id="A0A0N8GQQ2"/>
<sequence>MSTILPIVAFVIILVCAGLLFFLTLPPKRRPRWGLRPITAFSELIRSLGLSVEEGTRLHLTLGHTGITQPTSASALIGLQALERITAVSSISDRPPLATSGEGSLTLLSQSTQRAAYRLNNALDLYDPQRGRLTGVTPLSYAAGMLPIAHDENVSVHLMIGHYGPEIGLLCEAAVRNNAFTLAASDSLSAQAVLFATTKQPLIGEELFAIPAYLQTSPAHVASLRVQDLLRWGVILALVLSAVLGVFGWL</sequence>
<dbReference type="Pfam" id="PF20539">
    <property type="entry name" value="DUF6754"/>
    <property type="match status" value="1"/>
</dbReference>
<feature type="domain" description="DUF6754" evidence="2">
    <location>
        <begin position="8"/>
        <end position="247"/>
    </location>
</feature>
<evidence type="ECO:0000259" key="2">
    <source>
        <dbReference type="Pfam" id="PF20539"/>
    </source>
</evidence>
<feature type="transmembrane region" description="Helical" evidence="1">
    <location>
        <begin position="229"/>
        <end position="249"/>
    </location>
</feature>
<comment type="caution">
    <text evidence="3">The sequence shown here is derived from an EMBL/GenBank/DDBJ whole genome shotgun (WGS) entry which is preliminary data.</text>
</comment>
<evidence type="ECO:0000313" key="3">
    <source>
        <dbReference type="EMBL" id="KPL84330.1"/>
    </source>
</evidence>
<dbReference type="OrthoDB" id="159630at2"/>
<organism evidence="3 4">
    <name type="scientific">Thermanaerothrix daxensis</name>
    <dbReference type="NCBI Taxonomy" id="869279"/>
    <lineage>
        <taxon>Bacteria</taxon>
        <taxon>Bacillati</taxon>
        <taxon>Chloroflexota</taxon>
        <taxon>Anaerolineae</taxon>
        <taxon>Anaerolineales</taxon>
        <taxon>Anaerolineaceae</taxon>
        <taxon>Thermanaerothrix</taxon>
    </lineage>
</organism>
<keyword evidence="1" id="KW-0472">Membrane</keyword>
<gene>
    <name evidence="3" type="ORF">SE15_04180</name>
</gene>
<evidence type="ECO:0000313" key="4">
    <source>
        <dbReference type="Proteomes" id="UP000050544"/>
    </source>
</evidence>
<accession>A0A0N8GQQ2</accession>
<dbReference type="RefSeq" id="WP_054520826.1">
    <property type="nucleotide sequence ID" value="NZ_LGKO01000002.1"/>
</dbReference>
<dbReference type="EMBL" id="LGKO01000002">
    <property type="protein sequence ID" value="KPL84330.1"/>
    <property type="molecule type" value="Genomic_DNA"/>
</dbReference>
<dbReference type="STRING" id="869279.SE15_04180"/>
<feature type="transmembrane region" description="Helical" evidence="1">
    <location>
        <begin position="6"/>
        <end position="25"/>
    </location>
</feature>
<reference evidence="3 4" key="1">
    <citation type="submission" date="2015-07" db="EMBL/GenBank/DDBJ databases">
        <title>Whole genome sequence of Thermanaerothrix daxensis DSM 23592.</title>
        <authorList>
            <person name="Hemp J."/>
            <person name="Ward L.M."/>
            <person name="Pace L.A."/>
            <person name="Fischer W.W."/>
        </authorList>
    </citation>
    <scope>NUCLEOTIDE SEQUENCE [LARGE SCALE GENOMIC DNA]</scope>
    <source>
        <strain evidence="3 4">GNS-1</strain>
    </source>
</reference>